<accession>A0AA86VLU8</accession>
<keyword evidence="4" id="KW-1185">Reference proteome</keyword>
<keyword evidence="1" id="KW-0472">Membrane</keyword>
<reference evidence="3 4" key="2">
    <citation type="submission" date="2024-07" db="EMBL/GenBank/DDBJ databases">
        <authorList>
            <person name="Akdeniz Z."/>
        </authorList>
    </citation>
    <scope>NUCLEOTIDE SEQUENCE [LARGE SCALE GENOMIC DNA]</scope>
</reference>
<evidence type="ECO:0000313" key="3">
    <source>
        <dbReference type="EMBL" id="CAL6117098.1"/>
    </source>
</evidence>
<gene>
    <name evidence="2" type="ORF">HINF_LOCUS58053</name>
    <name evidence="3" type="ORF">HINF_LOCUS79311</name>
</gene>
<evidence type="ECO:0000313" key="2">
    <source>
        <dbReference type="EMBL" id="CAI9970408.1"/>
    </source>
</evidence>
<sequence length="105" mass="12540">MRKITIQAKPHVLIQLLTAFDLDLQFEVVEFSSYQECLIQLKIHKLTANTMNKSKSRKTRIFFIFCCMSALSITWRRYALYITFLNNSESKPNRHRSMKECIVRY</sequence>
<dbReference type="EMBL" id="CAXDID020001176">
    <property type="protein sequence ID" value="CAL6117098.1"/>
    <property type="molecule type" value="Genomic_DNA"/>
</dbReference>
<dbReference type="EMBL" id="CATOUU010001073">
    <property type="protein sequence ID" value="CAI9970408.1"/>
    <property type="molecule type" value="Genomic_DNA"/>
</dbReference>
<dbReference type="Proteomes" id="UP001642409">
    <property type="component" value="Unassembled WGS sequence"/>
</dbReference>
<feature type="transmembrane region" description="Helical" evidence="1">
    <location>
        <begin position="61"/>
        <end position="78"/>
    </location>
</feature>
<dbReference type="AlphaFoldDB" id="A0AA86VLU8"/>
<name>A0AA86VLU8_9EUKA</name>
<organism evidence="2">
    <name type="scientific">Hexamita inflata</name>
    <dbReference type="NCBI Taxonomy" id="28002"/>
    <lineage>
        <taxon>Eukaryota</taxon>
        <taxon>Metamonada</taxon>
        <taxon>Diplomonadida</taxon>
        <taxon>Hexamitidae</taxon>
        <taxon>Hexamitinae</taxon>
        <taxon>Hexamita</taxon>
    </lineage>
</organism>
<protein>
    <submittedName>
        <fullName evidence="3">Hypothetical_protein</fullName>
    </submittedName>
</protein>
<keyword evidence="1" id="KW-1133">Transmembrane helix</keyword>
<evidence type="ECO:0000313" key="4">
    <source>
        <dbReference type="Proteomes" id="UP001642409"/>
    </source>
</evidence>
<reference evidence="2" key="1">
    <citation type="submission" date="2023-06" db="EMBL/GenBank/DDBJ databases">
        <authorList>
            <person name="Kurt Z."/>
        </authorList>
    </citation>
    <scope>NUCLEOTIDE SEQUENCE</scope>
</reference>
<proteinExistence type="predicted"/>
<comment type="caution">
    <text evidence="2">The sequence shown here is derived from an EMBL/GenBank/DDBJ whole genome shotgun (WGS) entry which is preliminary data.</text>
</comment>
<evidence type="ECO:0000256" key="1">
    <source>
        <dbReference type="SAM" id="Phobius"/>
    </source>
</evidence>
<keyword evidence="1" id="KW-0812">Transmembrane</keyword>